<protein>
    <recommendedName>
        <fullName evidence="1">SnoaL-like domain-containing protein</fullName>
    </recommendedName>
</protein>
<dbReference type="RefSeq" id="WP_344639738.1">
    <property type="nucleotide sequence ID" value="NZ_BAAATR010000035.1"/>
</dbReference>
<gene>
    <name evidence="2" type="ORF">GCM10010430_60840</name>
</gene>
<proteinExistence type="predicted"/>
<evidence type="ECO:0000313" key="3">
    <source>
        <dbReference type="Proteomes" id="UP001500305"/>
    </source>
</evidence>
<evidence type="ECO:0000259" key="1">
    <source>
        <dbReference type="Pfam" id="PF12680"/>
    </source>
</evidence>
<dbReference type="Proteomes" id="UP001500305">
    <property type="component" value="Unassembled WGS sequence"/>
</dbReference>
<comment type="caution">
    <text evidence="2">The sequence shown here is derived from an EMBL/GenBank/DDBJ whole genome shotgun (WGS) entry which is preliminary data.</text>
</comment>
<name>A0ABP5RMI4_9ACTN</name>
<dbReference type="Pfam" id="PF12680">
    <property type="entry name" value="SnoaL_2"/>
    <property type="match status" value="1"/>
</dbReference>
<keyword evidence="3" id="KW-1185">Reference proteome</keyword>
<sequence>MGKQELTTGQIEEIVREWYEALDRHDAVEQVTPFLAEDGLVMVFPEATLRGSADFHDWYAAVTNRFFDEVHEVKSVEVRTNADGRADIQVVVNWQARVWSPPAARSEWLGFDATQTWTVVLRDGEPKISEYIVEDLAPMPGSAAL</sequence>
<evidence type="ECO:0000313" key="2">
    <source>
        <dbReference type="EMBL" id="GAA2267495.1"/>
    </source>
</evidence>
<dbReference type="InterPro" id="IPR032710">
    <property type="entry name" value="NTF2-like_dom_sf"/>
</dbReference>
<dbReference type="InterPro" id="IPR037401">
    <property type="entry name" value="SnoaL-like"/>
</dbReference>
<dbReference type="CDD" id="cd00531">
    <property type="entry name" value="NTF2_like"/>
    <property type="match status" value="1"/>
</dbReference>
<dbReference type="SUPFAM" id="SSF54427">
    <property type="entry name" value="NTF2-like"/>
    <property type="match status" value="1"/>
</dbReference>
<organism evidence="2 3">
    <name type="scientific">Kitasatospora cystarginea</name>
    <dbReference type="NCBI Taxonomy" id="58350"/>
    <lineage>
        <taxon>Bacteria</taxon>
        <taxon>Bacillati</taxon>
        <taxon>Actinomycetota</taxon>
        <taxon>Actinomycetes</taxon>
        <taxon>Kitasatosporales</taxon>
        <taxon>Streptomycetaceae</taxon>
        <taxon>Kitasatospora</taxon>
    </lineage>
</organism>
<feature type="domain" description="SnoaL-like" evidence="1">
    <location>
        <begin position="15"/>
        <end position="128"/>
    </location>
</feature>
<dbReference type="EMBL" id="BAAATR010000035">
    <property type="protein sequence ID" value="GAA2267495.1"/>
    <property type="molecule type" value="Genomic_DNA"/>
</dbReference>
<dbReference type="Gene3D" id="3.10.450.50">
    <property type="match status" value="1"/>
</dbReference>
<reference evidence="3" key="1">
    <citation type="journal article" date="2019" name="Int. J. Syst. Evol. Microbiol.">
        <title>The Global Catalogue of Microorganisms (GCM) 10K type strain sequencing project: providing services to taxonomists for standard genome sequencing and annotation.</title>
        <authorList>
            <consortium name="The Broad Institute Genomics Platform"/>
            <consortium name="The Broad Institute Genome Sequencing Center for Infectious Disease"/>
            <person name="Wu L."/>
            <person name="Ma J."/>
        </authorList>
    </citation>
    <scope>NUCLEOTIDE SEQUENCE [LARGE SCALE GENOMIC DNA]</scope>
    <source>
        <strain evidence="3">JCM 7356</strain>
    </source>
</reference>
<accession>A0ABP5RMI4</accession>